<keyword evidence="5" id="KW-0378">Hydrolase</keyword>
<dbReference type="InterPro" id="IPR029058">
    <property type="entry name" value="AB_hydrolase_fold"/>
</dbReference>
<feature type="binding site" evidence="2">
    <location>
        <position position="92"/>
    </location>
    <ligand>
        <name>substrate</name>
    </ligand>
</feature>
<dbReference type="GO" id="GO:0005976">
    <property type="term" value="P:polysaccharide metabolic process"/>
    <property type="evidence" value="ECO:0007669"/>
    <property type="project" value="TreeGrafter"/>
</dbReference>
<dbReference type="SUPFAM" id="SSF53474">
    <property type="entry name" value="alpha/beta-Hydrolases"/>
    <property type="match status" value="1"/>
</dbReference>
<dbReference type="EMBL" id="JACGWY010000005">
    <property type="protein sequence ID" value="MBA8817167.1"/>
    <property type="molecule type" value="Genomic_DNA"/>
</dbReference>
<dbReference type="Gene3D" id="3.40.50.1820">
    <property type="entry name" value="alpha/beta hydrolase"/>
    <property type="match status" value="1"/>
</dbReference>
<gene>
    <name evidence="5" type="ORF">FHX48_002265</name>
</gene>
<name>A0A7W3PMP1_9MICO</name>
<dbReference type="PANTHER" id="PTHR40111">
    <property type="entry name" value="CEPHALOSPORIN-C DEACETYLASE"/>
    <property type="match status" value="1"/>
</dbReference>
<dbReference type="PANTHER" id="PTHR40111:SF1">
    <property type="entry name" value="CEPHALOSPORIN-C DEACETYLASE"/>
    <property type="match status" value="1"/>
</dbReference>
<evidence type="ECO:0000256" key="1">
    <source>
        <dbReference type="PIRSR" id="PIRSR639069-1"/>
    </source>
</evidence>
<comment type="caution">
    <text evidence="5">The sequence shown here is derived from an EMBL/GenBank/DDBJ whole genome shotgun (WGS) entry which is preliminary data.</text>
</comment>
<evidence type="ECO:0000313" key="5">
    <source>
        <dbReference type="EMBL" id="MBA8817167.1"/>
    </source>
</evidence>
<sequence length="323" mass="35482">MPLTDLPLDELRTYRPSIRLPKDFDAFWDTTLAQARVASWPATRSRVATPLQTVQFEELRFSGYGGESIRAWLITPQNHTGQLPVVVEYVGYNGGRGVPGEKLFWASAGYAHVVMDTRGQGSGWGTGGATPDPHGSDSSFPGFMTRGITDRAEYYYRRVYTDAVMLIDAVRSLDGIDSDRIAVTGASQGGGIAIAAAALSHGVAATLPDVPYLSHFERAVELTAEMPFTEIVRYLAVHRDRIEQVFDTLSYFDGVNFAERISIPAYFSVALMDGIVLPSTVFAAFNHLKSADRAIEVYRFNGHEGGQTVHALRQAEWLAARMP</sequence>
<feature type="active site" description="Charge relay system" evidence="1">
    <location>
        <position position="303"/>
    </location>
</feature>
<organism evidence="5 6">
    <name type="scientific">Microbacterium halimionae</name>
    <dbReference type="NCBI Taxonomy" id="1526413"/>
    <lineage>
        <taxon>Bacteria</taxon>
        <taxon>Bacillati</taxon>
        <taxon>Actinomycetota</taxon>
        <taxon>Actinomycetes</taxon>
        <taxon>Micrococcales</taxon>
        <taxon>Microbacteriaceae</taxon>
        <taxon>Microbacterium</taxon>
    </lineage>
</organism>
<feature type="active site" description="Charge relay system" evidence="1">
    <location>
        <position position="273"/>
    </location>
</feature>
<evidence type="ECO:0000259" key="4">
    <source>
        <dbReference type="Pfam" id="PF05448"/>
    </source>
</evidence>
<accession>A0A7W3PMP1</accession>
<evidence type="ECO:0000313" key="6">
    <source>
        <dbReference type="Proteomes" id="UP000526083"/>
    </source>
</evidence>
<keyword evidence="6" id="KW-1185">Reference proteome</keyword>
<dbReference type="EC" id="3.1.1.41" evidence="5"/>
<protein>
    <submittedName>
        <fullName evidence="5">Cephalosporin-C deacetylase</fullName>
        <ecNumber evidence="5">3.1.1.41</ecNumber>
    </submittedName>
</protein>
<dbReference type="InterPro" id="IPR008391">
    <property type="entry name" value="AXE1_dom"/>
</dbReference>
<dbReference type="GO" id="GO:0047739">
    <property type="term" value="F:cephalosporin-C deacetylase activity"/>
    <property type="evidence" value="ECO:0007669"/>
    <property type="project" value="UniProtKB-EC"/>
</dbReference>
<reference evidence="5 6" key="1">
    <citation type="submission" date="2020-07" db="EMBL/GenBank/DDBJ databases">
        <title>Sequencing the genomes of 1000 actinobacteria strains.</title>
        <authorList>
            <person name="Klenk H.-P."/>
        </authorList>
    </citation>
    <scope>NUCLEOTIDE SEQUENCE [LARGE SCALE GENOMIC DNA]</scope>
    <source>
        <strain evidence="5 6">DSM 27576</strain>
    </source>
</reference>
<evidence type="ECO:0000256" key="3">
    <source>
        <dbReference type="SAM" id="MobiDB-lite"/>
    </source>
</evidence>
<feature type="active site" description="Nucleophile" evidence="1">
    <location>
        <position position="187"/>
    </location>
</feature>
<dbReference type="RefSeq" id="WP_167045663.1">
    <property type="nucleotide sequence ID" value="NZ_JAAOZB010000001.1"/>
</dbReference>
<evidence type="ECO:0000256" key="2">
    <source>
        <dbReference type="PIRSR" id="PIRSR639069-2"/>
    </source>
</evidence>
<feature type="domain" description="Acetyl xylan esterase" evidence="4">
    <location>
        <begin position="1"/>
        <end position="319"/>
    </location>
</feature>
<feature type="region of interest" description="Disordered" evidence="3">
    <location>
        <begin position="121"/>
        <end position="141"/>
    </location>
</feature>
<proteinExistence type="predicted"/>
<dbReference type="Pfam" id="PF05448">
    <property type="entry name" value="AXE1"/>
    <property type="match status" value="1"/>
</dbReference>
<dbReference type="AlphaFoldDB" id="A0A7W3PMP1"/>
<dbReference type="Proteomes" id="UP000526083">
    <property type="component" value="Unassembled WGS sequence"/>
</dbReference>
<dbReference type="InterPro" id="IPR039069">
    <property type="entry name" value="CE7"/>
</dbReference>